<accession>A0A7S4VE37</accession>
<comment type="subcellular location">
    <subcellularLocation>
        <location evidence="1">Membrane</location>
        <topology evidence="1">Peripheral membrane protein</topology>
    </subcellularLocation>
</comment>
<dbReference type="InterPro" id="IPR036771">
    <property type="entry name" value="ATPsynth_dsu/esu_N"/>
</dbReference>
<name>A0A7S4VE37_9DINO</name>
<feature type="region of interest" description="Disordered" evidence="8">
    <location>
        <begin position="35"/>
        <end position="60"/>
    </location>
</feature>
<dbReference type="Gene3D" id="2.60.15.10">
    <property type="entry name" value="F0F1 ATP synthase delta/epsilon subunit, N-terminal"/>
    <property type="match status" value="1"/>
</dbReference>
<keyword evidence="6" id="KW-0139">CF(1)</keyword>
<dbReference type="SUPFAM" id="SSF51344">
    <property type="entry name" value="Epsilon subunit of F1F0-ATP synthase N-terminal domain"/>
    <property type="match status" value="1"/>
</dbReference>
<sequence>MARTQSLPALACALAGLLLVRQAGLLFSGAGTSKSLRRSAPRRSPTALRAEEGSAGSGSDRVQLKVLSPEGLGVTEAVSEVVLPSASGQLGKLANHAPMMTALDIGVLRYKQARQWKPLVVMGGFASVDSNQLSILVNDFEKVEDIDLDAAKKVGNLCPGEGRLQDGQAGCHAERQEGRGAGAGRRVRPEEVRPAEVRSATPASADVSK</sequence>
<proteinExistence type="inferred from homology"/>
<evidence type="ECO:0000259" key="10">
    <source>
        <dbReference type="Pfam" id="PF02823"/>
    </source>
</evidence>
<dbReference type="EMBL" id="HBNR01056935">
    <property type="protein sequence ID" value="CAE4624070.1"/>
    <property type="molecule type" value="Transcribed_RNA"/>
</dbReference>
<feature type="region of interest" description="Disordered" evidence="8">
    <location>
        <begin position="162"/>
        <end position="209"/>
    </location>
</feature>
<dbReference type="PANTHER" id="PTHR13822:SF10">
    <property type="entry name" value="ATP SYNTHASE EPSILON CHAIN, CHLOROPLASTIC"/>
    <property type="match status" value="1"/>
</dbReference>
<keyword evidence="9" id="KW-0732">Signal</keyword>
<dbReference type="NCBIfam" id="TIGR01216">
    <property type="entry name" value="ATP_synt_epsi"/>
    <property type="match status" value="1"/>
</dbReference>
<evidence type="ECO:0000256" key="6">
    <source>
        <dbReference type="ARBA" id="ARBA00023196"/>
    </source>
</evidence>
<dbReference type="GO" id="GO:0046933">
    <property type="term" value="F:proton-transporting ATP synthase activity, rotational mechanism"/>
    <property type="evidence" value="ECO:0007669"/>
    <property type="project" value="InterPro"/>
</dbReference>
<keyword evidence="5" id="KW-0472">Membrane</keyword>
<organism evidence="11">
    <name type="scientific">Alexandrium monilatum</name>
    <dbReference type="NCBI Taxonomy" id="311494"/>
    <lineage>
        <taxon>Eukaryota</taxon>
        <taxon>Sar</taxon>
        <taxon>Alveolata</taxon>
        <taxon>Dinophyceae</taxon>
        <taxon>Gonyaulacales</taxon>
        <taxon>Pyrocystaceae</taxon>
        <taxon>Alexandrium</taxon>
    </lineage>
</organism>
<evidence type="ECO:0000256" key="8">
    <source>
        <dbReference type="SAM" id="MobiDB-lite"/>
    </source>
</evidence>
<protein>
    <recommendedName>
        <fullName evidence="10">ATP synthase F1 complex delta/epsilon subunit N-terminal domain-containing protein</fullName>
    </recommendedName>
</protein>
<dbReference type="PANTHER" id="PTHR13822">
    <property type="entry name" value="ATP SYNTHASE DELTA/EPSILON CHAIN"/>
    <property type="match status" value="1"/>
</dbReference>
<keyword evidence="4" id="KW-0406">Ion transport</keyword>
<dbReference type="InterPro" id="IPR020546">
    <property type="entry name" value="ATP_synth_F1_dsu/esu_N"/>
</dbReference>
<feature type="chain" id="PRO_5031111604" description="ATP synthase F1 complex delta/epsilon subunit N-terminal domain-containing protein" evidence="9">
    <location>
        <begin position="23"/>
        <end position="209"/>
    </location>
</feature>
<keyword evidence="7" id="KW-0066">ATP synthesis</keyword>
<comment type="similarity">
    <text evidence="2">Belongs to the ATPase epsilon chain family.</text>
</comment>
<evidence type="ECO:0000256" key="3">
    <source>
        <dbReference type="ARBA" id="ARBA00022448"/>
    </source>
</evidence>
<evidence type="ECO:0000256" key="2">
    <source>
        <dbReference type="ARBA" id="ARBA00005712"/>
    </source>
</evidence>
<dbReference type="InterPro" id="IPR001469">
    <property type="entry name" value="ATP_synth_F1_dsu/esu"/>
</dbReference>
<gene>
    <name evidence="11" type="ORF">AMON00008_LOCUS40028</name>
</gene>
<keyword evidence="3" id="KW-0813">Transport</keyword>
<dbReference type="CDD" id="cd12152">
    <property type="entry name" value="F1-ATPase_delta"/>
    <property type="match status" value="1"/>
</dbReference>
<feature type="compositionally biased region" description="Basic and acidic residues" evidence="8">
    <location>
        <begin position="187"/>
        <end position="196"/>
    </location>
</feature>
<evidence type="ECO:0000313" key="11">
    <source>
        <dbReference type="EMBL" id="CAE4624070.1"/>
    </source>
</evidence>
<dbReference type="Pfam" id="PF02823">
    <property type="entry name" value="ATP-synt_DE_N"/>
    <property type="match status" value="1"/>
</dbReference>
<evidence type="ECO:0000256" key="4">
    <source>
        <dbReference type="ARBA" id="ARBA00023065"/>
    </source>
</evidence>
<dbReference type="GO" id="GO:0045259">
    <property type="term" value="C:proton-transporting ATP synthase complex"/>
    <property type="evidence" value="ECO:0007669"/>
    <property type="project" value="UniProtKB-KW"/>
</dbReference>
<feature type="signal peptide" evidence="9">
    <location>
        <begin position="1"/>
        <end position="22"/>
    </location>
</feature>
<evidence type="ECO:0000256" key="1">
    <source>
        <dbReference type="ARBA" id="ARBA00004170"/>
    </source>
</evidence>
<evidence type="ECO:0000256" key="5">
    <source>
        <dbReference type="ARBA" id="ARBA00023136"/>
    </source>
</evidence>
<evidence type="ECO:0000256" key="9">
    <source>
        <dbReference type="SAM" id="SignalP"/>
    </source>
</evidence>
<reference evidence="11" key="1">
    <citation type="submission" date="2021-01" db="EMBL/GenBank/DDBJ databases">
        <authorList>
            <person name="Corre E."/>
            <person name="Pelletier E."/>
            <person name="Niang G."/>
            <person name="Scheremetjew M."/>
            <person name="Finn R."/>
            <person name="Kale V."/>
            <person name="Holt S."/>
            <person name="Cochrane G."/>
            <person name="Meng A."/>
            <person name="Brown T."/>
            <person name="Cohen L."/>
        </authorList>
    </citation>
    <scope>NUCLEOTIDE SEQUENCE</scope>
    <source>
        <strain evidence="11">CCMP3105</strain>
    </source>
</reference>
<feature type="domain" description="ATP synthase F1 complex delta/epsilon subunit N-terminal" evidence="10">
    <location>
        <begin position="63"/>
        <end position="139"/>
    </location>
</feature>
<dbReference type="HAMAP" id="MF_00530">
    <property type="entry name" value="ATP_synth_epsil_bac"/>
    <property type="match status" value="1"/>
</dbReference>
<dbReference type="AlphaFoldDB" id="A0A7S4VE37"/>
<evidence type="ECO:0000256" key="7">
    <source>
        <dbReference type="ARBA" id="ARBA00023310"/>
    </source>
</evidence>